<feature type="transmembrane region" description="Helical" evidence="1">
    <location>
        <begin position="12"/>
        <end position="29"/>
    </location>
</feature>
<keyword evidence="1" id="KW-0472">Membrane</keyword>
<gene>
    <name evidence="2" type="ORF">METZ01_LOCUS350486</name>
</gene>
<protein>
    <submittedName>
        <fullName evidence="2">Uncharacterized protein</fullName>
    </submittedName>
</protein>
<evidence type="ECO:0000256" key="1">
    <source>
        <dbReference type="SAM" id="Phobius"/>
    </source>
</evidence>
<dbReference type="AlphaFoldDB" id="A0A382RK46"/>
<keyword evidence="1" id="KW-0812">Transmembrane</keyword>
<proteinExistence type="predicted"/>
<sequence>MNKDTKNKMSLTLLGEFHAAFIACLFAGLNFRERLHHIAAFGTLNFGRFVLHRLHLVDSRQTLLAHDAPYLHSKASLYYKKLLKTSLILTLRSMLVDAGRRQRAGIRSQPPL</sequence>
<feature type="non-terminal residue" evidence="2">
    <location>
        <position position="112"/>
    </location>
</feature>
<dbReference type="EMBL" id="UINC01122054">
    <property type="protein sequence ID" value="SVC97632.1"/>
    <property type="molecule type" value="Genomic_DNA"/>
</dbReference>
<organism evidence="2">
    <name type="scientific">marine metagenome</name>
    <dbReference type="NCBI Taxonomy" id="408172"/>
    <lineage>
        <taxon>unclassified sequences</taxon>
        <taxon>metagenomes</taxon>
        <taxon>ecological metagenomes</taxon>
    </lineage>
</organism>
<accession>A0A382RK46</accession>
<keyword evidence="1" id="KW-1133">Transmembrane helix</keyword>
<name>A0A382RK46_9ZZZZ</name>
<evidence type="ECO:0000313" key="2">
    <source>
        <dbReference type="EMBL" id="SVC97632.1"/>
    </source>
</evidence>
<reference evidence="2" key="1">
    <citation type="submission" date="2018-05" db="EMBL/GenBank/DDBJ databases">
        <authorList>
            <person name="Lanie J.A."/>
            <person name="Ng W.-L."/>
            <person name="Kazmierczak K.M."/>
            <person name="Andrzejewski T.M."/>
            <person name="Davidsen T.M."/>
            <person name="Wayne K.J."/>
            <person name="Tettelin H."/>
            <person name="Glass J.I."/>
            <person name="Rusch D."/>
            <person name="Podicherti R."/>
            <person name="Tsui H.-C.T."/>
            <person name="Winkler M.E."/>
        </authorList>
    </citation>
    <scope>NUCLEOTIDE SEQUENCE</scope>
</reference>